<comment type="caution">
    <text evidence="3">The sequence shown here is derived from an EMBL/GenBank/DDBJ whole genome shotgun (WGS) entry which is preliminary data.</text>
</comment>
<keyword evidence="4" id="KW-1185">Reference proteome</keyword>
<dbReference type="PRINTS" id="PR00598">
    <property type="entry name" value="HTHMARR"/>
</dbReference>
<dbReference type="InterPro" id="IPR036390">
    <property type="entry name" value="WH_DNA-bd_sf"/>
</dbReference>
<name>A0A511X8T9_9PROT</name>
<dbReference type="GO" id="GO:0006950">
    <property type="term" value="P:response to stress"/>
    <property type="evidence" value="ECO:0007669"/>
    <property type="project" value="TreeGrafter"/>
</dbReference>
<feature type="region of interest" description="Disordered" evidence="1">
    <location>
        <begin position="164"/>
        <end position="185"/>
    </location>
</feature>
<dbReference type="InterPro" id="IPR036388">
    <property type="entry name" value="WH-like_DNA-bd_sf"/>
</dbReference>
<protein>
    <recommendedName>
        <fullName evidence="2">HTH marR-type domain-containing protein</fullName>
    </recommendedName>
</protein>
<evidence type="ECO:0000256" key="1">
    <source>
        <dbReference type="SAM" id="MobiDB-lite"/>
    </source>
</evidence>
<feature type="domain" description="HTH marR-type" evidence="2">
    <location>
        <begin position="27"/>
        <end position="160"/>
    </location>
</feature>
<accession>A0A511X8T9</accession>
<dbReference type="InterPro" id="IPR039422">
    <property type="entry name" value="MarR/SlyA-like"/>
</dbReference>
<dbReference type="PANTHER" id="PTHR33164">
    <property type="entry name" value="TRANSCRIPTIONAL REGULATOR, MARR FAMILY"/>
    <property type="match status" value="1"/>
</dbReference>
<evidence type="ECO:0000313" key="3">
    <source>
        <dbReference type="EMBL" id="GEN59365.1"/>
    </source>
</evidence>
<dbReference type="PROSITE" id="PS50995">
    <property type="entry name" value="HTH_MARR_2"/>
    <property type="match status" value="1"/>
</dbReference>
<dbReference type="STRING" id="1120919.GCA_000429165_02025"/>
<dbReference type="EMBL" id="BJYF01000006">
    <property type="protein sequence ID" value="GEN59365.1"/>
    <property type="molecule type" value="Genomic_DNA"/>
</dbReference>
<dbReference type="GO" id="GO:0003700">
    <property type="term" value="F:DNA-binding transcription factor activity"/>
    <property type="evidence" value="ECO:0007669"/>
    <property type="project" value="InterPro"/>
</dbReference>
<dbReference type="OrthoDB" id="9799368at2"/>
<dbReference type="AlphaFoldDB" id="A0A511X8T9"/>
<dbReference type="Pfam" id="PF12802">
    <property type="entry name" value="MarR_2"/>
    <property type="match status" value="1"/>
</dbReference>
<sequence>MAIEQRKTSTDAEDAPGDGVLFLREQQLRLAQELLILTARDMGEAIAPVLEELKLGGAQHRALQMLALHPGMTVGSLQDALAVTKQSLARTLSELQDRGMVTACAGKQDRRCRFLELTATGKAAEARLFGVQRERLVAAYRDAGGPAVAGFRHVLRGLLTPESKALLGGSPQTREPMKGRSRDGK</sequence>
<dbReference type="InterPro" id="IPR000835">
    <property type="entry name" value="HTH_MarR-typ"/>
</dbReference>
<reference evidence="3 4" key="1">
    <citation type="submission" date="2019-07" db="EMBL/GenBank/DDBJ databases">
        <title>Whole genome shotgun sequence of Acetobacter nitrogenifigens NBRC 105050.</title>
        <authorList>
            <person name="Hosoyama A."/>
            <person name="Uohara A."/>
            <person name="Ohji S."/>
            <person name="Ichikawa N."/>
        </authorList>
    </citation>
    <scope>NUCLEOTIDE SEQUENCE [LARGE SCALE GENOMIC DNA]</scope>
    <source>
        <strain evidence="3 4">NBRC 105050</strain>
    </source>
</reference>
<dbReference type="PANTHER" id="PTHR33164:SF44">
    <property type="entry name" value="TRANSCRIPTIONAL REGULATORY PROTEIN"/>
    <property type="match status" value="1"/>
</dbReference>
<proteinExistence type="predicted"/>
<feature type="compositionally biased region" description="Basic and acidic residues" evidence="1">
    <location>
        <begin position="175"/>
        <end position="185"/>
    </location>
</feature>
<evidence type="ECO:0000313" key="4">
    <source>
        <dbReference type="Proteomes" id="UP000321635"/>
    </source>
</evidence>
<dbReference type="SMART" id="SM00347">
    <property type="entry name" value="HTH_MARR"/>
    <property type="match status" value="1"/>
</dbReference>
<gene>
    <name evidence="3" type="ORF">ANI02nite_12490</name>
</gene>
<dbReference type="SUPFAM" id="SSF46785">
    <property type="entry name" value="Winged helix' DNA-binding domain"/>
    <property type="match status" value="1"/>
</dbReference>
<evidence type="ECO:0000259" key="2">
    <source>
        <dbReference type="PROSITE" id="PS50995"/>
    </source>
</evidence>
<dbReference type="RefSeq" id="WP_026397956.1">
    <property type="nucleotide sequence ID" value="NZ_AUBI01000006.1"/>
</dbReference>
<dbReference type="Proteomes" id="UP000321635">
    <property type="component" value="Unassembled WGS sequence"/>
</dbReference>
<organism evidence="3 4">
    <name type="scientific">Acetobacter nitrogenifigens DSM 23921 = NBRC 105050</name>
    <dbReference type="NCBI Taxonomy" id="1120919"/>
    <lineage>
        <taxon>Bacteria</taxon>
        <taxon>Pseudomonadati</taxon>
        <taxon>Pseudomonadota</taxon>
        <taxon>Alphaproteobacteria</taxon>
        <taxon>Acetobacterales</taxon>
        <taxon>Acetobacteraceae</taxon>
        <taxon>Acetobacter</taxon>
    </lineage>
</organism>
<dbReference type="Gene3D" id="1.10.10.10">
    <property type="entry name" value="Winged helix-like DNA-binding domain superfamily/Winged helix DNA-binding domain"/>
    <property type="match status" value="1"/>
</dbReference>